<proteinExistence type="predicted"/>
<protein>
    <submittedName>
        <fullName evidence="3">IS4 family transposase</fullName>
    </submittedName>
</protein>
<reference evidence="3 4" key="1">
    <citation type="journal article" date="2012" name="Int. J. Syst. Evol. Microbiol.">
        <title>Shewanella dokdonensis sp. nov., isolated from seawater.</title>
        <authorList>
            <person name="Sung H.R."/>
            <person name="Yoon J.H."/>
            <person name="Ghim S.Y."/>
        </authorList>
    </citation>
    <scope>NUCLEOTIDE SEQUENCE [LARGE SCALE GENOMIC DNA]</scope>
    <source>
        <strain evidence="3 4">DSM 23626</strain>
    </source>
</reference>
<dbReference type="InterPro" id="IPR002559">
    <property type="entry name" value="Transposase_11"/>
</dbReference>
<accession>A0ABX8DJ86</accession>
<dbReference type="RefSeq" id="WP_213683424.1">
    <property type="nucleotide sequence ID" value="NZ_CP074572.1"/>
</dbReference>
<gene>
    <name evidence="3" type="ORF">KHX94_11650</name>
</gene>
<evidence type="ECO:0000259" key="2">
    <source>
        <dbReference type="Pfam" id="PF01609"/>
    </source>
</evidence>
<evidence type="ECO:0000313" key="4">
    <source>
        <dbReference type="Proteomes" id="UP000676428"/>
    </source>
</evidence>
<dbReference type="Proteomes" id="UP000676428">
    <property type="component" value="Chromosome"/>
</dbReference>
<name>A0ABX8DJ86_9GAMM</name>
<dbReference type="SUPFAM" id="SSF53098">
    <property type="entry name" value="Ribonuclease H-like"/>
    <property type="match status" value="1"/>
</dbReference>
<keyword evidence="4" id="KW-1185">Reference proteome</keyword>
<dbReference type="PANTHER" id="PTHR35404">
    <property type="entry name" value="TRANSPOSASE OF TN10"/>
    <property type="match status" value="1"/>
</dbReference>
<dbReference type="EMBL" id="CP074572">
    <property type="protein sequence ID" value="QVK24843.1"/>
    <property type="molecule type" value="Genomic_DNA"/>
</dbReference>
<dbReference type="PANTHER" id="PTHR35404:SF8">
    <property type="entry name" value="TRANSPOSASE OF TN10"/>
    <property type="match status" value="1"/>
</dbReference>
<evidence type="ECO:0000256" key="1">
    <source>
        <dbReference type="SAM" id="MobiDB-lite"/>
    </source>
</evidence>
<dbReference type="InterPro" id="IPR047658">
    <property type="entry name" value="IS4-like_transpos"/>
</dbReference>
<organism evidence="3 4">
    <name type="scientific">Shewanella dokdonensis</name>
    <dbReference type="NCBI Taxonomy" id="712036"/>
    <lineage>
        <taxon>Bacteria</taxon>
        <taxon>Pseudomonadati</taxon>
        <taxon>Pseudomonadota</taxon>
        <taxon>Gammaproteobacteria</taxon>
        <taxon>Alteromonadales</taxon>
        <taxon>Shewanellaceae</taxon>
        <taxon>Shewanella</taxon>
    </lineage>
</organism>
<feature type="domain" description="Transposase IS4-like" evidence="2">
    <location>
        <begin position="91"/>
        <end position="325"/>
    </location>
</feature>
<sequence>MRDISILHDLLKNQCANLYHKRLSSLMLAVQSLLDGQQLSLTELGRNITGPVAAKHNIKRIDRLLGNRALHNERLDIYRWHAQLLCGANPMPIILIDWSDVREQMRHQTLRASVSFEGRSVILYERVFPFSQYNSPVSHNPFLRELAAILPERCCPLIITDAGYRNTWFREVEKLGWFWLGRVRGEVGFREHGQSKWRSNKSFYPSANARARYLGMGDLGRKSPIKACLHLFKAKSKGRKDQRSSKAGRHHNAQQNYRDSSKEPWLLATNIPAESLTSKKLVNLYAKRMQIEESFRDIKSPQYGLGLRHSRTRCPKRFDILLLIAMLAEWLLRLIGIIAHKHNWQRDFQANTIRNRPVLSLIRLGREVRKRRQNYPVAISEIRWAITYYIRRVHVTALPEL</sequence>
<dbReference type="NCBIfam" id="NF033591">
    <property type="entry name" value="transpos_IS4_2"/>
    <property type="match status" value="1"/>
</dbReference>
<evidence type="ECO:0000313" key="3">
    <source>
        <dbReference type="EMBL" id="QVK24843.1"/>
    </source>
</evidence>
<feature type="region of interest" description="Disordered" evidence="1">
    <location>
        <begin position="234"/>
        <end position="260"/>
    </location>
</feature>
<dbReference type="InterPro" id="IPR012337">
    <property type="entry name" value="RNaseH-like_sf"/>
</dbReference>
<dbReference type="Pfam" id="PF01609">
    <property type="entry name" value="DDE_Tnp_1"/>
    <property type="match status" value="1"/>
</dbReference>